<dbReference type="Proteomes" id="UP000192132">
    <property type="component" value="Unassembled WGS sequence"/>
</dbReference>
<sequence>MIMSVALIIRNINPNCDPNAELLVVTLDNNPAITAEMGLAPYPNADTTFNPQGQVYWFPRVTQAQDHGVFLNDEDNHCNAEDSNDSDYLWFCELDQAG</sequence>
<organism evidence="1 2">
    <name type="scientific">Alkanindiges hydrocarboniclasticus</name>
    <dbReference type="NCBI Taxonomy" id="1907941"/>
    <lineage>
        <taxon>Bacteria</taxon>
        <taxon>Pseudomonadati</taxon>
        <taxon>Pseudomonadota</taxon>
        <taxon>Gammaproteobacteria</taxon>
        <taxon>Moraxellales</taxon>
        <taxon>Moraxellaceae</taxon>
        <taxon>Alkanindiges</taxon>
    </lineage>
</organism>
<evidence type="ECO:0000313" key="1">
    <source>
        <dbReference type="EMBL" id="ONG40002.1"/>
    </source>
</evidence>
<protein>
    <submittedName>
        <fullName evidence="1">Uncharacterized protein</fullName>
    </submittedName>
</protein>
<accession>A0A1S8CU10</accession>
<reference evidence="1 2" key="1">
    <citation type="submission" date="2016-10" db="EMBL/GenBank/DDBJ databases">
        <title>Draft Genome sequence of Alkanindiges sp. strain H1.</title>
        <authorList>
            <person name="Subhash Y."/>
            <person name="Lee S."/>
        </authorList>
    </citation>
    <scope>NUCLEOTIDE SEQUENCE [LARGE SCALE GENOMIC DNA]</scope>
    <source>
        <strain evidence="1 2">H1</strain>
    </source>
</reference>
<name>A0A1S8CU10_9GAMM</name>
<keyword evidence="2" id="KW-1185">Reference proteome</keyword>
<dbReference type="AlphaFoldDB" id="A0A1S8CU10"/>
<gene>
    <name evidence="1" type="ORF">BKE30_08045</name>
</gene>
<evidence type="ECO:0000313" key="2">
    <source>
        <dbReference type="Proteomes" id="UP000192132"/>
    </source>
</evidence>
<proteinExistence type="predicted"/>
<comment type="caution">
    <text evidence="1">The sequence shown here is derived from an EMBL/GenBank/DDBJ whole genome shotgun (WGS) entry which is preliminary data.</text>
</comment>
<dbReference type="EMBL" id="MLCN01000020">
    <property type="protein sequence ID" value="ONG40002.1"/>
    <property type="molecule type" value="Genomic_DNA"/>
</dbReference>